<comment type="caution">
    <text evidence="1">The sequence shown here is derived from an EMBL/GenBank/DDBJ whole genome shotgun (WGS) entry which is preliminary data.</text>
</comment>
<accession>A0ABD2MIQ9</accession>
<keyword evidence="2" id="KW-1185">Reference proteome</keyword>
<name>A0ABD2MIQ9_9CUCU</name>
<gene>
    <name evidence="1" type="ORF">HHI36_010388</name>
</gene>
<proteinExistence type="predicted"/>
<organism evidence="1 2">
    <name type="scientific">Cryptolaemus montrouzieri</name>
    <dbReference type="NCBI Taxonomy" id="559131"/>
    <lineage>
        <taxon>Eukaryota</taxon>
        <taxon>Metazoa</taxon>
        <taxon>Ecdysozoa</taxon>
        <taxon>Arthropoda</taxon>
        <taxon>Hexapoda</taxon>
        <taxon>Insecta</taxon>
        <taxon>Pterygota</taxon>
        <taxon>Neoptera</taxon>
        <taxon>Endopterygota</taxon>
        <taxon>Coleoptera</taxon>
        <taxon>Polyphaga</taxon>
        <taxon>Cucujiformia</taxon>
        <taxon>Coccinelloidea</taxon>
        <taxon>Coccinellidae</taxon>
        <taxon>Scymninae</taxon>
        <taxon>Scymnini</taxon>
        <taxon>Cryptolaemus</taxon>
    </lineage>
</organism>
<dbReference type="Proteomes" id="UP001516400">
    <property type="component" value="Unassembled WGS sequence"/>
</dbReference>
<evidence type="ECO:0000313" key="2">
    <source>
        <dbReference type="Proteomes" id="UP001516400"/>
    </source>
</evidence>
<sequence>MLDNLEIGKDQILNPESEENTITAHTFIDPQYDMDLSDTNTACMELVNELECKENINDETLKNIAGYVAYKFKKKYRSLGDKCSLPVNNVMAPHDWIEFFSRGELL</sequence>
<feature type="non-terminal residue" evidence="1">
    <location>
        <position position="106"/>
    </location>
</feature>
<evidence type="ECO:0000313" key="1">
    <source>
        <dbReference type="EMBL" id="KAL3266205.1"/>
    </source>
</evidence>
<dbReference type="EMBL" id="JABFTP020000001">
    <property type="protein sequence ID" value="KAL3266205.1"/>
    <property type="molecule type" value="Genomic_DNA"/>
</dbReference>
<dbReference type="AlphaFoldDB" id="A0ABD2MIQ9"/>
<protein>
    <submittedName>
        <fullName evidence="1">Uncharacterized protein</fullName>
    </submittedName>
</protein>
<reference evidence="1 2" key="1">
    <citation type="journal article" date="2021" name="BMC Biol.">
        <title>Horizontally acquired antibacterial genes associated with adaptive radiation of ladybird beetles.</title>
        <authorList>
            <person name="Li H.S."/>
            <person name="Tang X.F."/>
            <person name="Huang Y.H."/>
            <person name="Xu Z.Y."/>
            <person name="Chen M.L."/>
            <person name="Du X.Y."/>
            <person name="Qiu B.Y."/>
            <person name="Chen P.T."/>
            <person name="Zhang W."/>
            <person name="Slipinski A."/>
            <person name="Escalona H.E."/>
            <person name="Waterhouse R.M."/>
            <person name="Zwick A."/>
            <person name="Pang H."/>
        </authorList>
    </citation>
    <scope>NUCLEOTIDE SEQUENCE [LARGE SCALE GENOMIC DNA]</scope>
    <source>
        <strain evidence="1">SYSU2018</strain>
    </source>
</reference>